<dbReference type="PROSITE" id="PS00671">
    <property type="entry name" value="D_2_HYDROXYACID_DH_3"/>
    <property type="match status" value="1"/>
</dbReference>
<dbReference type="SUPFAM" id="SSF51735">
    <property type="entry name" value="NAD(P)-binding Rossmann-fold domains"/>
    <property type="match status" value="1"/>
</dbReference>
<comment type="similarity">
    <text evidence="1 4">Belongs to the D-isomer specific 2-hydroxyacid dehydrogenase family.</text>
</comment>
<evidence type="ECO:0000256" key="3">
    <source>
        <dbReference type="ARBA" id="ARBA00023027"/>
    </source>
</evidence>
<dbReference type="Gene3D" id="3.40.50.720">
    <property type="entry name" value="NAD(P)-binding Rossmann-like Domain"/>
    <property type="match status" value="2"/>
</dbReference>
<dbReference type="EC" id="1.1.1.95" evidence="7"/>
<protein>
    <submittedName>
        <fullName evidence="7">Putative phosphoglycerate dehydrogenase, D-isomer specific 2-hydroxyacid dehydrogenase, catalytic region</fullName>
        <ecNumber evidence="7">1.1.1.95</ecNumber>
    </submittedName>
</protein>
<dbReference type="Pfam" id="PF00389">
    <property type="entry name" value="2-Hacid_dh"/>
    <property type="match status" value="1"/>
</dbReference>
<dbReference type="InterPro" id="IPR006139">
    <property type="entry name" value="D-isomer_2_OHA_DH_cat_dom"/>
</dbReference>
<name>A0A1S7RCQ6_9HYPH</name>
<dbReference type="EMBL" id="FBWG01000032">
    <property type="protein sequence ID" value="CUX50479.1"/>
    <property type="molecule type" value="Genomic_DNA"/>
</dbReference>
<evidence type="ECO:0000313" key="8">
    <source>
        <dbReference type="Proteomes" id="UP000191987"/>
    </source>
</evidence>
<dbReference type="Proteomes" id="UP000191987">
    <property type="component" value="Unassembled WGS sequence"/>
</dbReference>
<dbReference type="RefSeq" id="WP_080820257.1">
    <property type="nucleotide sequence ID" value="NZ_LT009749.1"/>
</dbReference>
<reference evidence="7 8" key="1">
    <citation type="submission" date="2016-01" db="EMBL/GenBank/DDBJ databases">
        <authorList>
            <person name="Oliw E.H."/>
        </authorList>
    </citation>
    <scope>NUCLEOTIDE SEQUENCE [LARGE SCALE GENOMIC DNA]</scope>
    <source>
        <strain evidence="7 8">Zutra 3-1</strain>
    </source>
</reference>
<organism evidence="7 8">
    <name type="scientific">Agrobacterium deltaense Zutra 3/1</name>
    <dbReference type="NCBI Taxonomy" id="1183427"/>
    <lineage>
        <taxon>Bacteria</taxon>
        <taxon>Pseudomonadati</taxon>
        <taxon>Pseudomonadota</taxon>
        <taxon>Alphaproteobacteria</taxon>
        <taxon>Hyphomicrobiales</taxon>
        <taxon>Rhizobiaceae</taxon>
        <taxon>Rhizobium/Agrobacterium group</taxon>
        <taxon>Agrobacterium</taxon>
    </lineage>
</organism>
<dbReference type="InterPro" id="IPR050223">
    <property type="entry name" value="D-isomer_2-hydroxyacid_DH"/>
</dbReference>
<dbReference type="SUPFAM" id="SSF52283">
    <property type="entry name" value="Formate/glycerate dehydrogenase catalytic domain-like"/>
    <property type="match status" value="1"/>
</dbReference>
<dbReference type="PANTHER" id="PTHR10996">
    <property type="entry name" value="2-HYDROXYACID DEHYDROGENASE-RELATED"/>
    <property type="match status" value="1"/>
</dbReference>
<dbReference type="GO" id="GO:0005829">
    <property type="term" value="C:cytosol"/>
    <property type="evidence" value="ECO:0007669"/>
    <property type="project" value="TreeGrafter"/>
</dbReference>
<feature type="domain" description="D-isomer specific 2-hydroxyacid dehydrogenase catalytic" evidence="5">
    <location>
        <begin position="15"/>
        <end position="316"/>
    </location>
</feature>
<dbReference type="CDD" id="cd12172">
    <property type="entry name" value="PGDH_like_2"/>
    <property type="match status" value="1"/>
</dbReference>
<dbReference type="InterPro" id="IPR036291">
    <property type="entry name" value="NAD(P)-bd_dom_sf"/>
</dbReference>
<dbReference type="Pfam" id="PF02826">
    <property type="entry name" value="2-Hacid_dh_C"/>
    <property type="match status" value="1"/>
</dbReference>
<dbReference type="GO" id="GO:0016618">
    <property type="term" value="F:hydroxypyruvate reductase [NAD(P)H] activity"/>
    <property type="evidence" value="ECO:0007669"/>
    <property type="project" value="TreeGrafter"/>
</dbReference>
<evidence type="ECO:0000259" key="6">
    <source>
        <dbReference type="Pfam" id="PF02826"/>
    </source>
</evidence>
<evidence type="ECO:0000256" key="4">
    <source>
        <dbReference type="RuleBase" id="RU003719"/>
    </source>
</evidence>
<keyword evidence="2 4" id="KW-0560">Oxidoreductase</keyword>
<sequence>MSKTVLVTATNYSRYCADAKAMLEAEGIDVVENGFGRPMTFDELSARLGEVDAVIAGVDTWNDRVFDLAPRLKAIARFGVGVDNIDIDAAHRHGIAVTNAPGGNANAVAELTLGLILSAMRRIPYLHDALRGGAWDRFVGQELIGRRVGLLGFGNIARKIARKLSGFDVEVIAYDKFPDQAAATKLGVRMCEMDEVLSSSDILVMMMPSLPETRRLMDAGRFARMKPGSIFINTARGALVDEKALYDAIVSGHLQAAAIDVYEMEPALPDNPLFTLPQIVTTPHTAAETYETYTSIGRITAEAVIDVLANRQPRNQL</sequence>
<evidence type="ECO:0000256" key="1">
    <source>
        <dbReference type="ARBA" id="ARBA00005854"/>
    </source>
</evidence>
<accession>A0A1S7RCQ6</accession>
<dbReference type="AlphaFoldDB" id="A0A1S7RCQ6"/>
<dbReference type="PANTHER" id="PTHR10996:SF283">
    <property type="entry name" value="GLYOXYLATE_HYDROXYPYRUVATE REDUCTASE B"/>
    <property type="match status" value="1"/>
</dbReference>
<evidence type="ECO:0000259" key="5">
    <source>
        <dbReference type="Pfam" id="PF00389"/>
    </source>
</evidence>
<evidence type="ECO:0000256" key="2">
    <source>
        <dbReference type="ARBA" id="ARBA00023002"/>
    </source>
</evidence>
<dbReference type="GO" id="GO:0051287">
    <property type="term" value="F:NAD binding"/>
    <property type="evidence" value="ECO:0007669"/>
    <property type="project" value="InterPro"/>
</dbReference>
<dbReference type="GO" id="GO:0004617">
    <property type="term" value="F:phosphoglycerate dehydrogenase activity"/>
    <property type="evidence" value="ECO:0007669"/>
    <property type="project" value="UniProtKB-EC"/>
</dbReference>
<dbReference type="InterPro" id="IPR029753">
    <property type="entry name" value="D-isomer_DH_CS"/>
</dbReference>
<dbReference type="FunFam" id="3.40.50.720:FF:000203">
    <property type="entry name" value="D-3-phosphoglycerate dehydrogenase (SerA)"/>
    <property type="match status" value="1"/>
</dbReference>
<keyword evidence="3" id="KW-0520">NAD</keyword>
<dbReference type="InterPro" id="IPR006140">
    <property type="entry name" value="D-isomer_DH_NAD-bd"/>
</dbReference>
<feature type="domain" description="D-isomer specific 2-hydroxyacid dehydrogenase NAD-binding" evidence="6">
    <location>
        <begin position="113"/>
        <end position="286"/>
    </location>
</feature>
<dbReference type="GO" id="GO:0030267">
    <property type="term" value="F:glyoxylate reductase (NADPH) activity"/>
    <property type="evidence" value="ECO:0007669"/>
    <property type="project" value="TreeGrafter"/>
</dbReference>
<gene>
    <name evidence="7" type="ORF">AGR7C_Lc140231</name>
</gene>
<evidence type="ECO:0000313" key="7">
    <source>
        <dbReference type="EMBL" id="CUX50479.1"/>
    </source>
</evidence>
<proteinExistence type="inferred from homology"/>